<comment type="caution">
    <text evidence="2">The sequence shown here is derived from an EMBL/GenBank/DDBJ whole genome shotgun (WGS) entry which is preliminary data.</text>
</comment>
<feature type="chain" id="PRO_5044491490" description="Lipoprotein" evidence="1">
    <location>
        <begin position="22"/>
        <end position="208"/>
    </location>
</feature>
<gene>
    <name evidence="2" type="ORF">O970_04905</name>
</gene>
<organism evidence="2 3">
    <name type="scientific">Candidatus Schmidhempelia bombi str. Bimp</name>
    <dbReference type="NCBI Taxonomy" id="1387197"/>
    <lineage>
        <taxon>Bacteria</taxon>
        <taxon>Pseudomonadati</taxon>
        <taxon>Pseudomonadota</taxon>
        <taxon>Gammaproteobacteria</taxon>
        <taxon>Orbales</taxon>
        <taxon>Orbaceae</taxon>
        <taxon>Candidatus Schmidhempelia</taxon>
    </lineage>
</organism>
<keyword evidence="1" id="KW-0732">Signal</keyword>
<dbReference type="RefSeq" id="WP_024496031.1">
    <property type="nucleotide sequence ID" value="NZ_AWGA01000051.1"/>
</dbReference>
<feature type="signal peptide" evidence="1">
    <location>
        <begin position="1"/>
        <end position="21"/>
    </location>
</feature>
<dbReference type="PROSITE" id="PS51257">
    <property type="entry name" value="PROKAR_LIPOPROTEIN"/>
    <property type="match status" value="1"/>
</dbReference>
<evidence type="ECO:0000256" key="1">
    <source>
        <dbReference type="SAM" id="SignalP"/>
    </source>
</evidence>
<dbReference type="Proteomes" id="UP000506160">
    <property type="component" value="Unassembled WGS sequence"/>
</dbReference>
<evidence type="ECO:0008006" key="4">
    <source>
        <dbReference type="Google" id="ProtNLM"/>
    </source>
</evidence>
<protein>
    <recommendedName>
        <fullName evidence="4">Lipoprotein</fullName>
    </recommendedName>
</protein>
<accession>A0AB94ICQ1</accession>
<dbReference type="EMBL" id="AWGA01000051">
    <property type="protein sequence ID" value="TEA27201.1"/>
    <property type="molecule type" value="Genomic_DNA"/>
</dbReference>
<evidence type="ECO:0000313" key="3">
    <source>
        <dbReference type="Proteomes" id="UP000506160"/>
    </source>
</evidence>
<proteinExistence type="predicted"/>
<evidence type="ECO:0000313" key="2">
    <source>
        <dbReference type="EMBL" id="TEA27201.1"/>
    </source>
</evidence>
<sequence length="208" mass="23148">MQKCISLLALTLFITSCTNTAMMENINQISGLTFTQDARGKTVLDKYQVIRDLNQQHNTLSLCIAQELDNKPVSLLGSSATFWDSYGGYYTYPGKSVSLEGGDTIKLIADNAVVAKGVTEYAYDNLSSLTSYVRYTLTATKKNQHIVYLFSHILQAKQDTGAAFNEGFIPVEVIYRAHPDYVIQALDKEIERIDTCLATELGDIKHEN</sequence>
<name>A0AB94ICQ1_9GAMM</name>
<reference evidence="2 3" key="1">
    <citation type="journal article" date="2014" name="Appl. Environ. Microbiol.">
        <title>Genomic features of a bumble bee symbiont reflect its host environment.</title>
        <authorList>
            <person name="Martinson V.G."/>
            <person name="Magoc T."/>
            <person name="Koch H."/>
            <person name="Salzberg S.L."/>
            <person name="Moran N.A."/>
        </authorList>
    </citation>
    <scope>NUCLEOTIDE SEQUENCE [LARGE SCALE GENOMIC DNA]</scope>
    <source>
        <strain evidence="2 3">Bimp</strain>
    </source>
</reference>
<keyword evidence="3" id="KW-1185">Reference proteome</keyword>
<dbReference type="AlphaFoldDB" id="A0AB94ICQ1"/>